<keyword evidence="3" id="KW-0813">Transport</keyword>
<sequence>LSICSKLCYAIGGAPNQVAGSATAFFLQLYLLDVAHITPFHASLVLFAGKASGAVTDPVAGFFISKSRWTRIGRLMPWMLACTPFTILSYFFMWYLPHFVVGRLAWYVTFHCLFQALTTLFQVPYSALTMFLSTDQKDRDSATAYRMTIEVLGTLIGAALQGQIVASAHVSHHCTVDSPVNTTDSWHDISSIPDPSDILSHQVSAYGVIGGVYVLGIVILFLGVKEKDDPYALNSDRAIPFCKGLALTMKHGPYVKLTASFLLISTAVQLEQGNFVLFCINAAGLRSHFQYLVVTILVSAAVSIPFWQKFLQRFGKKCAACGISWMIPFAVMLVTIPNLILAYFVAFVSGLSIAASLLLPWSMLPDVVDNFRLQNPHGKGQETIFYSSYVFFTKISAGIGLGISAAGLGFSGYKPGICRQSDNVILTLKILIGAVPAILILMGLFIFLFYPITEQSRKETKLALEELR</sequence>
<feature type="transmembrane region" description="Helical" evidence="8">
    <location>
        <begin position="108"/>
        <end position="132"/>
    </location>
</feature>
<dbReference type="Proteomes" id="UP000553648">
    <property type="component" value="Unassembled WGS sequence"/>
</dbReference>
<comment type="caution">
    <text evidence="9">The sequence shown here is derived from an EMBL/GenBank/DDBJ whole genome shotgun (WGS) entry which is preliminary data.</text>
</comment>
<dbReference type="GO" id="GO:0005886">
    <property type="term" value="C:plasma membrane"/>
    <property type="evidence" value="ECO:0007669"/>
    <property type="project" value="UniProtKB-SubCell"/>
</dbReference>
<dbReference type="FunFam" id="1.20.1250.20:FF:000183">
    <property type="entry name" value="sodium-dependent lysophosphatidylcholine symporter 1 isoform X2"/>
    <property type="match status" value="1"/>
</dbReference>
<evidence type="ECO:0000313" key="9">
    <source>
        <dbReference type="EMBL" id="NXM73557.1"/>
    </source>
</evidence>
<dbReference type="PANTHER" id="PTHR11328">
    <property type="entry name" value="MAJOR FACILITATOR SUPERFAMILY DOMAIN-CONTAINING PROTEIN"/>
    <property type="match status" value="1"/>
</dbReference>
<evidence type="ECO:0000256" key="6">
    <source>
        <dbReference type="ARBA" id="ARBA00022989"/>
    </source>
</evidence>
<feature type="transmembrane region" description="Helical" evidence="8">
    <location>
        <begin position="289"/>
        <end position="307"/>
    </location>
</feature>
<accession>A0A7L1D9L0</accession>
<protein>
    <submittedName>
        <fullName evidence="9">MFS2B protein</fullName>
    </submittedName>
</protein>
<dbReference type="Gene3D" id="1.20.1250.20">
    <property type="entry name" value="MFS general substrate transporter like domains"/>
    <property type="match status" value="1"/>
</dbReference>
<organism evidence="9 10">
    <name type="scientific">Serilophus lunatus</name>
    <name type="common">silver-breasted broadbill</name>
    <dbReference type="NCBI Taxonomy" id="239386"/>
    <lineage>
        <taxon>Eukaryota</taxon>
        <taxon>Metazoa</taxon>
        <taxon>Chordata</taxon>
        <taxon>Craniata</taxon>
        <taxon>Vertebrata</taxon>
        <taxon>Euteleostomi</taxon>
        <taxon>Archelosauria</taxon>
        <taxon>Archosauria</taxon>
        <taxon>Dinosauria</taxon>
        <taxon>Saurischia</taxon>
        <taxon>Theropoda</taxon>
        <taxon>Coelurosauria</taxon>
        <taxon>Aves</taxon>
        <taxon>Neognathae</taxon>
        <taxon>Neoaves</taxon>
        <taxon>Telluraves</taxon>
        <taxon>Australaves</taxon>
        <taxon>Passeriformes</taxon>
        <taxon>Eurylaimidae</taxon>
        <taxon>Serilophus</taxon>
    </lineage>
</organism>
<dbReference type="GO" id="GO:0046624">
    <property type="term" value="F:sphingolipid transporter activity"/>
    <property type="evidence" value="ECO:0007669"/>
    <property type="project" value="TreeGrafter"/>
</dbReference>
<comment type="subcellular location">
    <subcellularLocation>
        <location evidence="1">Cell membrane</location>
        <topology evidence="1">Multi-pass membrane protein</topology>
    </subcellularLocation>
</comment>
<dbReference type="GO" id="GO:0015293">
    <property type="term" value="F:symporter activity"/>
    <property type="evidence" value="ECO:0007669"/>
    <property type="project" value="InterPro"/>
</dbReference>
<dbReference type="InterPro" id="IPR039672">
    <property type="entry name" value="MFS_2"/>
</dbReference>
<feature type="transmembrane region" description="Helical" evidence="8">
    <location>
        <begin position="319"/>
        <end position="336"/>
    </location>
</feature>
<dbReference type="PANTHER" id="PTHR11328:SF30">
    <property type="entry name" value="SPHINGOSINE-1-PHOSPHATE TRANSPORTER MFSD2B"/>
    <property type="match status" value="1"/>
</dbReference>
<keyword evidence="5 8" id="KW-0812">Transmembrane</keyword>
<dbReference type="AlphaFoldDB" id="A0A7L1D9L0"/>
<evidence type="ECO:0000256" key="3">
    <source>
        <dbReference type="ARBA" id="ARBA00022448"/>
    </source>
</evidence>
<dbReference type="Pfam" id="PF13347">
    <property type="entry name" value="MFS_2"/>
    <property type="match status" value="1"/>
</dbReference>
<evidence type="ECO:0000256" key="4">
    <source>
        <dbReference type="ARBA" id="ARBA00022475"/>
    </source>
</evidence>
<dbReference type="OrthoDB" id="197206at2759"/>
<reference evidence="9 10" key="1">
    <citation type="submission" date="2019-09" db="EMBL/GenBank/DDBJ databases">
        <title>Bird 10,000 Genomes (B10K) Project - Family phase.</title>
        <authorList>
            <person name="Zhang G."/>
        </authorList>
    </citation>
    <scope>NUCLEOTIDE SEQUENCE [LARGE SCALE GENOMIC DNA]</scope>
    <source>
        <strain evidence="9">B10K-DU-002-03</strain>
        <tissue evidence="9">Muscle</tissue>
    </source>
</reference>
<dbReference type="GO" id="GO:0008643">
    <property type="term" value="P:carbohydrate transport"/>
    <property type="evidence" value="ECO:0007669"/>
    <property type="project" value="InterPro"/>
</dbReference>
<comment type="similarity">
    <text evidence="2">Belongs to the major facilitator superfamily.</text>
</comment>
<evidence type="ECO:0000313" key="10">
    <source>
        <dbReference type="Proteomes" id="UP000553648"/>
    </source>
</evidence>
<gene>
    <name evidence="9" type="primary">Mfsd2b</name>
    <name evidence="9" type="ORF">SERLUN_R12338</name>
</gene>
<dbReference type="EMBL" id="VXBA01003765">
    <property type="protein sequence ID" value="NXM73557.1"/>
    <property type="molecule type" value="Genomic_DNA"/>
</dbReference>
<feature type="transmembrane region" description="Helical" evidence="8">
    <location>
        <begin position="384"/>
        <end position="410"/>
    </location>
</feature>
<feature type="non-terminal residue" evidence="9">
    <location>
        <position position="468"/>
    </location>
</feature>
<evidence type="ECO:0000256" key="1">
    <source>
        <dbReference type="ARBA" id="ARBA00004651"/>
    </source>
</evidence>
<keyword evidence="7 8" id="KW-0472">Membrane</keyword>
<feature type="transmembrane region" description="Helical" evidence="8">
    <location>
        <begin position="430"/>
        <end position="452"/>
    </location>
</feature>
<keyword evidence="6 8" id="KW-1133">Transmembrane helix</keyword>
<keyword evidence="10" id="KW-1185">Reference proteome</keyword>
<evidence type="ECO:0000256" key="7">
    <source>
        <dbReference type="ARBA" id="ARBA00023136"/>
    </source>
</evidence>
<evidence type="ECO:0000256" key="2">
    <source>
        <dbReference type="ARBA" id="ARBA00008335"/>
    </source>
</evidence>
<keyword evidence="4" id="KW-1003">Cell membrane</keyword>
<evidence type="ECO:0000256" key="8">
    <source>
        <dbReference type="SAM" id="Phobius"/>
    </source>
</evidence>
<evidence type="ECO:0000256" key="5">
    <source>
        <dbReference type="ARBA" id="ARBA00022692"/>
    </source>
</evidence>
<feature type="non-terminal residue" evidence="9">
    <location>
        <position position="1"/>
    </location>
</feature>
<feature type="transmembrane region" description="Helical" evidence="8">
    <location>
        <begin position="144"/>
        <end position="166"/>
    </location>
</feature>
<dbReference type="SUPFAM" id="SSF103473">
    <property type="entry name" value="MFS general substrate transporter"/>
    <property type="match status" value="1"/>
</dbReference>
<proteinExistence type="inferred from homology"/>
<dbReference type="FunFam" id="1.20.1250.20:FF:000260">
    <property type="entry name" value="Major facilitator superfamily domain containing 2B"/>
    <property type="match status" value="1"/>
</dbReference>
<name>A0A7L1D9L0_9PASS</name>
<feature type="transmembrane region" description="Helical" evidence="8">
    <location>
        <begin position="75"/>
        <end position="96"/>
    </location>
</feature>
<dbReference type="InterPro" id="IPR036259">
    <property type="entry name" value="MFS_trans_sf"/>
</dbReference>
<feature type="transmembrane region" description="Helical" evidence="8">
    <location>
        <begin position="203"/>
        <end position="224"/>
    </location>
</feature>